<dbReference type="Proteomes" id="UP000886289">
    <property type="component" value="Unassembled WGS sequence"/>
</dbReference>
<comment type="caution">
    <text evidence="1">The sequence shown here is derived from an EMBL/GenBank/DDBJ whole genome shotgun (WGS) entry which is preliminary data.</text>
</comment>
<reference evidence="1" key="1">
    <citation type="journal article" date="2020" name="mSystems">
        <title>Genome- and Community-Level Interaction Insights into Carbon Utilization and Element Cycling Functions of Hydrothermarchaeota in Hydrothermal Sediment.</title>
        <authorList>
            <person name="Zhou Z."/>
            <person name="Liu Y."/>
            <person name="Xu W."/>
            <person name="Pan J."/>
            <person name="Luo Z.H."/>
            <person name="Li M."/>
        </authorList>
    </citation>
    <scope>NUCLEOTIDE SEQUENCE [LARGE SCALE GENOMIC DNA]</scope>
    <source>
        <strain evidence="1">HyVt-233</strain>
    </source>
</reference>
<evidence type="ECO:0000313" key="1">
    <source>
        <dbReference type="EMBL" id="HDD45284.1"/>
    </source>
</evidence>
<dbReference type="Pfam" id="PF03692">
    <property type="entry name" value="CxxCxxCC"/>
    <property type="match status" value="1"/>
</dbReference>
<dbReference type="AlphaFoldDB" id="A0A7C0U3Z3"/>
<sequence>MQKLTFIEKIKLLEKLYTQFEEEVKEFKKNAVCHKGCADCCKQMAKIDLTTLEALRIKEKIETFDESTKLWIKKRLKKDLKKRKKKNYANCPFLTKEDTCLIYEVRPFSCRWIYSLKKCKGNPPLIHSCVFEMAKETIKKIKQLDNNGYSGHISFILQLLDQTEFRESYLLGKPNKIKSFLPYILPNKNK</sequence>
<organism evidence="1">
    <name type="scientific">Desulfofervidus auxilii</name>
    <dbReference type="NCBI Taxonomy" id="1621989"/>
    <lineage>
        <taxon>Bacteria</taxon>
        <taxon>Pseudomonadati</taxon>
        <taxon>Thermodesulfobacteriota</taxon>
        <taxon>Candidatus Desulfofervidia</taxon>
        <taxon>Candidatus Desulfofervidales</taxon>
        <taxon>Candidatus Desulfofervidaceae</taxon>
        <taxon>Candidatus Desulfofervidus</taxon>
    </lineage>
</organism>
<name>A0A7C0U3Z3_DESA2</name>
<dbReference type="EMBL" id="DRBS01000389">
    <property type="protein sequence ID" value="HDD45284.1"/>
    <property type="molecule type" value="Genomic_DNA"/>
</dbReference>
<gene>
    <name evidence="1" type="ORF">ENG63_10575</name>
</gene>
<protein>
    <submittedName>
        <fullName evidence="1">YkgJ family cysteine cluster protein</fullName>
    </submittedName>
</protein>
<proteinExistence type="predicted"/>
<dbReference type="InterPro" id="IPR005358">
    <property type="entry name" value="Puta_zinc/iron-chelating_dom"/>
</dbReference>
<accession>A0A7C0U3Z3</accession>